<sequence length="151" mass="17386">MFEKWFAKKETQENLSEKASFEVVLDRESVCMGDDVMSHKETRSFLENIKISEFIKVLVDYVPKMANSVWLIWGEQEIIGYIDFDASGNAKIEVEGEDAFLAKRFSTAEMPSITCIYYYSGKFSWVDKMVGDTLLEKVKAARREPVNARTL</sequence>
<dbReference type="OrthoDB" id="2057603at2"/>
<reference evidence="1" key="1">
    <citation type="submission" date="2017-05" db="EMBL/GenBank/DDBJ databases">
        <title>The Genome Sequence of Enterococcus sp. 9E7_DIV0242.</title>
        <authorList>
            <consortium name="The Broad Institute Genomics Platform"/>
            <consortium name="The Broad Institute Genomic Center for Infectious Diseases"/>
            <person name="Earl A."/>
            <person name="Manson A."/>
            <person name="Schwartman J."/>
            <person name="Gilmore M."/>
            <person name="Abouelleil A."/>
            <person name="Cao P."/>
            <person name="Chapman S."/>
            <person name="Cusick C."/>
            <person name="Shea T."/>
            <person name="Young S."/>
            <person name="Neafsey D."/>
            <person name="Nusbaum C."/>
            <person name="Birren B."/>
        </authorList>
    </citation>
    <scope>NUCLEOTIDE SEQUENCE [LARGE SCALE GENOMIC DNA]</scope>
    <source>
        <strain evidence="1">9E7_DIV0242</strain>
    </source>
</reference>
<name>A0A242K2K3_9ENTE</name>
<reference evidence="2" key="2">
    <citation type="submission" date="2017-05" db="EMBL/GenBank/DDBJ databases">
        <authorList>
            <consortium name="The Broad Institute Genomics Platform"/>
            <consortium name="The Broad Institute Genomic Center for Infectious Diseases"/>
            <person name="Earl A."/>
            <person name="Manson A."/>
            <person name="Schwartman J."/>
            <person name="Gilmore M."/>
            <person name="Abouelleil A."/>
            <person name="Cao P."/>
            <person name="Chapman S."/>
            <person name="Cusick C."/>
            <person name="Shea T."/>
            <person name="Young S."/>
            <person name="Neafsey D."/>
            <person name="Nusbaum C."/>
            <person name="Birren B."/>
        </authorList>
    </citation>
    <scope>NUCLEOTIDE SEQUENCE</scope>
    <source>
        <strain evidence="2">9E7_DIV0242</strain>
    </source>
</reference>
<gene>
    <name evidence="2" type="ORF">A5888_003497</name>
    <name evidence="1" type="ORF">A5888_003791</name>
</gene>
<dbReference type="AlphaFoldDB" id="A0A242K2K3"/>
<protein>
    <submittedName>
        <fullName evidence="1">Uncharacterized protein</fullName>
    </submittedName>
</protein>
<reference evidence="2" key="3">
    <citation type="submission" date="2024-03" db="EMBL/GenBank/DDBJ databases">
        <title>The Genome Sequence of Enterococcus sp. DIV0242b.</title>
        <authorList>
            <consortium name="The Broad Institute Genomics Platform"/>
            <consortium name="The Broad Institute Microbial Omics Core"/>
            <consortium name="The Broad Institute Genomic Center for Infectious Diseases"/>
            <person name="Earl A."/>
            <person name="Manson A."/>
            <person name="Gilmore M."/>
            <person name="Schwartman J."/>
            <person name="Shea T."/>
            <person name="Abouelleil A."/>
            <person name="Cao P."/>
            <person name="Chapman S."/>
            <person name="Cusick C."/>
            <person name="Young S."/>
            <person name="Neafsey D."/>
            <person name="Nusbaum C."/>
            <person name="Birren B."/>
        </authorList>
    </citation>
    <scope>NUCLEOTIDE SEQUENCE</scope>
    <source>
        <strain evidence="2">9E7_DIV0242</strain>
    </source>
</reference>
<organism evidence="1">
    <name type="scientific">Candidatus Enterococcus clewellii</name>
    <dbReference type="NCBI Taxonomy" id="1834193"/>
    <lineage>
        <taxon>Bacteria</taxon>
        <taxon>Bacillati</taxon>
        <taxon>Bacillota</taxon>
        <taxon>Bacilli</taxon>
        <taxon>Lactobacillales</taxon>
        <taxon>Enterococcaceae</taxon>
        <taxon>Enterococcus</taxon>
    </lineage>
</organism>
<accession>A0A242K2K3</accession>
<evidence type="ECO:0000313" key="2">
    <source>
        <dbReference type="EMBL" id="WYJ91729.1"/>
    </source>
</evidence>
<dbReference type="Proteomes" id="UP000195141">
    <property type="component" value="Chromosome"/>
</dbReference>
<keyword evidence="3" id="KW-1185">Reference proteome</keyword>
<evidence type="ECO:0000313" key="3">
    <source>
        <dbReference type="Proteomes" id="UP000195141"/>
    </source>
</evidence>
<dbReference type="EMBL" id="CP147247">
    <property type="protein sequence ID" value="WYJ91729.1"/>
    <property type="molecule type" value="Genomic_DNA"/>
</dbReference>
<dbReference type="RefSeq" id="WP_086350767.1">
    <property type="nucleotide sequence ID" value="NZ_CP147247.1"/>
</dbReference>
<dbReference type="EMBL" id="NGMM01000007">
    <property type="protein sequence ID" value="OTP11692.1"/>
    <property type="molecule type" value="Genomic_DNA"/>
</dbReference>
<evidence type="ECO:0000313" key="1">
    <source>
        <dbReference type="EMBL" id="OTP11692.1"/>
    </source>
</evidence>
<proteinExistence type="predicted"/>